<dbReference type="CDD" id="cd01277">
    <property type="entry name" value="HINT_subgroup"/>
    <property type="match status" value="1"/>
</dbReference>
<dbReference type="InterPro" id="IPR001310">
    <property type="entry name" value="Histidine_triad_HIT"/>
</dbReference>
<evidence type="ECO:0000313" key="5">
    <source>
        <dbReference type="EMBL" id="MBP0440815.1"/>
    </source>
</evidence>
<dbReference type="Pfam" id="PF01230">
    <property type="entry name" value="HIT"/>
    <property type="match status" value="1"/>
</dbReference>
<dbReference type="InterPro" id="IPR036265">
    <property type="entry name" value="HIT-like_sf"/>
</dbReference>
<reference evidence="5" key="1">
    <citation type="submission" date="2021-03" db="EMBL/GenBank/DDBJ databases">
        <title>Genome sequencing and assembly of Tianweitania sediminis.</title>
        <authorList>
            <person name="Chhetri G."/>
        </authorList>
    </citation>
    <scope>NUCLEOTIDE SEQUENCE</scope>
    <source>
        <strain evidence="5">Z8</strain>
    </source>
</reference>
<dbReference type="EMBL" id="JAGIYY010000009">
    <property type="protein sequence ID" value="MBP0440815.1"/>
    <property type="molecule type" value="Genomic_DNA"/>
</dbReference>
<feature type="domain" description="HIT" evidence="4">
    <location>
        <begin position="12"/>
        <end position="119"/>
    </location>
</feature>
<dbReference type="GO" id="GO:0009117">
    <property type="term" value="P:nucleotide metabolic process"/>
    <property type="evidence" value="ECO:0007669"/>
    <property type="project" value="TreeGrafter"/>
</dbReference>
<evidence type="ECO:0000313" key="6">
    <source>
        <dbReference type="Proteomes" id="UP000666240"/>
    </source>
</evidence>
<evidence type="ECO:0000259" key="4">
    <source>
        <dbReference type="PROSITE" id="PS51084"/>
    </source>
</evidence>
<gene>
    <name evidence="5" type="ORF">J5Y06_19370</name>
</gene>
<protein>
    <submittedName>
        <fullName evidence="5">HIT family protein</fullName>
    </submittedName>
</protein>
<comment type="caution">
    <text evidence="5">The sequence shown here is derived from an EMBL/GenBank/DDBJ whole genome shotgun (WGS) entry which is preliminary data.</text>
</comment>
<dbReference type="PRINTS" id="PR00332">
    <property type="entry name" value="HISTRIAD"/>
</dbReference>
<dbReference type="PANTHER" id="PTHR46648">
    <property type="entry name" value="HIT FAMILY PROTEIN 1"/>
    <property type="match status" value="1"/>
</dbReference>
<evidence type="ECO:0000256" key="1">
    <source>
        <dbReference type="PIRSR" id="PIRSR601310-1"/>
    </source>
</evidence>
<evidence type="ECO:0000256" key="3">
    <source>
        <dbReference type="PROSITE-ProRule" id="PRU00464"/>
    </source>
</evidence>
<proteinExistence type="predicted"/>
<feature type="short sequence motif" description="Histidine triad motif" evidence="2 3">
    <location>
        <begin position="104"/>
        <end position="108"/>
    </location>
</feature>
<name>A0A8J7R6F2_9HYPH</name>
<dbReference type="Gene3D" id="3.30.428.10">
    <property type="entry name" value="HIT-like"/>
    <property type="match status" value="1"/>
</dbReference>
<dbReference type="RefSeq" id="WP_209336843.1">
    <property type="nucleotide sequence ID" value="NZ_JAGIYY010000009.1"/>
</dbReference>
<dbReference type="GO" id="GO:0003824">
    <property type="term" value="F:catalytic activity"/>
    <property type="evidence" value="ECO:0007669"/>
    <property type="project" value="InterPro"/>
</dbReference>
<sequence>MQDTTRYDPDNIFAKIMRGDMPAHRVYEDEHTFAFMDIMPRGDGHCLVIPKVGARNILDVTPESLAATMHTVQLISRAVMKAFDADGVTIQQFNEAAGGQMVFHLHFHVIPRFNGVSLKPHSGEMEKGDVLAAHAEKIIGALGN</sequence>
<feature type="active site" description="Tele-AMP-histidine intermediate" evidence="1">
    <location>
        <position position="106"/>
    </location>
</feature>
<accession>A0A8J7R6F2</accession>
<dbReference type="InterPro" id="IPR039384">
    <property type="entry name" value="HINT"/>
</dbReference>
<dbReference type="PROSITE" id="PS51084">
    <property type="entry name" value="HIT_2"/>
    <property type="match status" value="1"/>
</dbReference>
<organism evidence="5 6">
    <name type="scientific">Tianweitania sediminis</name>
    <dbReference type="NCBI Taxonomy" id="1502156"/>
    <lineage>
        <taxon>Bacteria</taxon>
        <taxon>Pseudomonadati</taxon>
        <taxon>Pseudomonadota</taxon>
        <taxon>Alphaproteobacteria</taxon>
        <taxon>Hyphomicrobiales</taxon>
        <taxon>Phyllobacteriaceae</taxon>
        <taxon>Tianweitania</taxon>
    </lineage>
</organism>
<dbReference type="InterPro" id="IPR011146">
    <property type="entry name" value="HIT-like"/>
</dbReference>
<dbReference type="SUPFAM" id="SSF54197">
    <property type="entry name" value="HIT-like"/>
    <property type="match status" value="1"/>
</dbReference>
<dbReference type="Proteomes" id="UP000666240">
    <property type="component" value="Unassembled WGS sequence"/>
</dbReference>
<dbReference type="AlphaFoldDB" id="A0A8J7R6F2"/>
<dbReference type="PANTHER" id="PTHR46648:SF1">
    <property type="entry name" value="ADENOSINE 5'-MONOPHOSPHORAMIDASE HNT1"/>
    <property type="match status" value="1"/>
</dbReference>
<evidence type="ECO:0000256" key="2">
    <source>
        <dbReference type="PIRSR" id="PIRSR601310-3"/>
    </source>
</evidence>
<keyword evidence="6" id="KW-1185">Reference proteome</keyword>